<accession>A0A2I1H267</accession>
<evidence type="ECO:0000313" key="2">
    <source>
        <dbReference type="Proteomes" id="UP000234323"/>
    </source>
</evidence>
<proteinExistence type="predicted"/>
<protein>
    <submittedName>
        <fullName evidence="1">Uncharacterized protein</fullName>
    </submittedName>
</protein>
<name>A0A2I1H267_9GLOM</name>
<evidence type="ECO:0000313" key="1">
    <source>
        <dbReference type="EMBL" id="PKY52979.1"/>
    </source>
</evidence>
<keyword evidence="2" id="KW-1185">Reference proteome</keyword>
<sequence>MKKLEEIQDLIDKLGLENPLIADEFVKCNDGSTIIENAKMNIIDNSQNFLEFWMMTNITISKLKSVLLNYRSPYLRRKLSTNIKNNDGTLAHIFMAESLIKIDPLDIIELLIAANELRIPISIKNFSEK</sequence>
<reference evidence="1 2" key="1">
    <citation type="submission" date="2015-10" db="EMBL/GenBank/DDBJ databases">
        <title>Genome analyses suggest a sexual origin of heterokaryosis in a supposedly ancient asexual fungus.</title>
        <authorList>
            <person name="Ropars J."/>
            <person name="Sedzielewska K."/>
            <person name="Noel J."/>
            <person name="Charron P."/>
            <person name="Farinelli L."/>
            <person name="Marton T."/>
            <person name="Kruger M."/>
            <person name="Pelin A."/>
            <person name="Brachmann A."/>
            <person name="Corradi N."/>
        </authorList>
    </citation>
    <scope>NUCLEOTIDE SEQUENCE [LARGE SCALE GENOMIC DNA]</scope>
    <source>
        <strain evidence="1 2">A4</strain>
    </source>
</reference>
<dbReference type="Proteomes" id="UP000234323">
    <property type="component" value="Unassembled WGS sequence"/>
</dbReference>
<gene>
    <name evidence="1" type="ORF">RhiirA4_470941</name>
</gene>
<comment type="caution">
    <text evidence="1">The sequence shown here is derived from an EMBL/GenBank/DDBJ whole genome shotgun (WGS) entry which is preliminary data.</text>
</comment>
<dbReference type="EMBL" id="LLXI01001305">
    <property type="protein sequence ID" value="PKY52979.1"/>
    <property type="molecule type" value="Genomic_DNA"/>
</dbReference>
<dbReference type="AlphaFoldDB" id="A0A2I1H267"/>
<organism evidence="1 2">
    <name type="scientific">Rhizophagus irregularis</name>
    <dbReference type="NCBI Taxonomy" id="588596"/>
    <lineage>
        <taxon>Eukaryota</taxon>
        <taxon>Fungi</taxon>
        <taxon>Fungi incertae sedis</taxon>
        <taxon>Mucoromycota</taxon>
        <taxon>Glomeromycotina</taxon>
        <taxon>Glomeromycetes</taxon>
        <taxon>Glomerales</taxon>
        <taxon>Glomeraceae</taxon>
        <taxon>Rhizophagus</taxon>
    </lineage>
</organism>